<dbReference type="AlphaFoldDB" id="A0A934SUC3"/>
<protein>
    <submittedName>
        <fullName evidence="3">DUF4337 domain-containing protein</fullName>
    </submittedName>
</protein>
<keyword evidence="2" id="KW-1133">Transmembrane helix</keyword>
<feature type="coiled-coil region" evidence="1">
    <location>
        <begin position="105"/>
        <end position="132"/>
    </location>
</feature>
<feature type="transmembrane region" description="Helical" evidence="2">
    <location>
        <begin position="167"/>
        <end position="188"/>
    </location>
</feature>
<reference evidence="3" key="1">
    <citation type="submission" date="2021-01" db="EMBL/GenBank/DDBJ databases">
        <title>Genome sequence of strain Noviherbaspirillum sp. DKR-6.</title>
        <authorList>
            <person name="Chaudhary D.K."/>
        </authorList>
    </citation>
    <scope>NUCLEOTIDE SEQUENCE</scope>
    <source>
        <strain evidence="3">DKR-6</strain>
    </source>
</reference>
<keyword evidence="4" id="KW-1185">Reference proteome</keyword>
<keyword evidence="2" id="KW-0472">Membrane</keyword>
<keyword evidence="1" id="KW-0175">Coiled coil</keyword>
<proteinExistence type="predicted"/>
<evidence type="ECO:0000256" key="1">
    <source>
        <dbReference type="SAM" id="Coils"/>
    </source>
</evidence>
<accession>A0A934SUC3</accession>
<gene>
    <name evidence="3" type="ORF">JJB74_14680</name>
</gene>
<dbReference type="RefSeq" id="WP_200592736.1">
    <property type="nucleotide sequence ID" value="NZ_JAEPBG010000006.1"/>
</dbReference>
<evidence type="ECO:0000313" key="4">
    <source>
        <dbReference type="Proteomes" id="UP000622890"/>
    </source>
</evidence>
<organism evidence="3 4">
    <name type="scientific">Noviherbaspirillum pedocola</name>
    <dbReference type="NCBI Taxonomy" id="2801341"/>
    <lineage>
        <taxon>Bacteria</taxon>
        <taxon>Pseudomonadati</taxon>
        <taxon>Pseudomonadota</taxon>
        <taxon>Betaproteobacteria</taxon>
        <taxon>Burkholderiales</taxon>
        <taxon>Oxalobacteraceae</taxon>
        <taxon>Noviherbaspirillum</taxon>
    </lineage>
</organism>
<dbReference type="EMBL" id="JAEPBG010000006">
    <property type="protein sequence ID" value="MBK4735862.1"/>
    <property type="molecule type" value="Genomic_DNA"/>
</dbReference>
<dbReference type="Proteomes" id="UP000622890">
    <property type="component" value="Unassembled WGS sequence"/>
</dbReference>
<dbReference type="InterPro" id="IPR025570">
    <property type="entry name" value="DUF4337"/>
</dbReference>
<keyword evidence="2" id="KW-0812">Transmembrane</keyword>
<name>A0A934SUC3_9BURK</name>
<sequence length="189" mass="20611">MEETDLEVKGLHDELVEERARESRLAQRIALLTAILSSIGAVFSFQSNNTGVEAEVLKSSAIAKMTQASGQWAYYQAKATREYLSSSAAIQTDDLRKKATFLADAKRYDAEKEEVRSEALKLEAEARQLDAEAAATLRPHHRMALAMVFVQIAIAMASITALTRKRWLLVGAVGSALLGLATAVSGLMR</sequence>
<feature type="transmembrane region" description="Helical" evidence="2">
    <location>
        <begin position="143"/>
        <end position="162"/>
    </location>
</feature>
<comment type="caution">
    <text evidence="3">The sequence shown here is derived from an EMBL/GenBank/DDBJ whole genome shotgun (WGS) entry which is preliminary data.</text>
</comment>
<evidence type="ECO:0000256" key="2">
    <source>
        <dbReference type="SAM" id="Phobius"/>
    </source>
</evidence>
<evidence type="ECO:0000313" key="3">
    <source>
        <dbReference type="EMBL" id="MBK4735862.1"/>
    </source>
</evidence>
<dbReference type="Pfam" id="PF14235">
    <property type="entry name" value="DUF4337"/>
    <property type="match status" value="1"/>
</dbReference>